<comment type="caution">
    <text evidence="2">The sequence shown here is derived from an EMBL/GenBank/DDBJ whole genome shotgun (WGS) entry which is preliminary data.</text>
</comment>
<organism evidence="2 3">
    <name type="scientific">Amphibalanus amphitrite</name>
    <name type="common">Striped barnacle</name>
    <name type="synonym">Balanus amphitrite</name>
    <dbReference type="NCBI Taxonomy" id="1232801"/>
    <lineage>
        <taxon>Eukaryota</taxon>
        <taxon>Metazoa</taxon>
        <taxon>Ecdysozoa</taxon>
        <taxon>Arthropoda</taxon>
        <taxon>Crustacea</taxon>
        <taxon>Multicrustacea</taxon>
        <taxon>Cirripedia</taxon>
        <taxon>Thoracica</taxon>
        <taxon>Thoracicalcarea</taxon>
        <taxon>Balanomorpha</taxon>
        <taxon>Balanoidea</taxon>
        <taxon>Balanidae</taxon>
        <taxon>Amphibalaninae</taxon>
        <taxon>Amphibalanus</taxon>
    </lineage>
</organism>
<keyword evidence="1" id="KW-1133">Transmembrane helix</keyword>
<keyword evidence="1" id="KW-0812">Transmembrane</keyword>
<keyword evidence="3" id="KW-1185">Reference proteome</keyword>
<keyword evidence="1" id="KW-0472">Membrane</keyword>
<sequence>MDGRQFAGGIGVTTVIAVLSAAAIGTLLSGFAVTTFTGATNALGFNASTLVSDTSELYQRVTGADDDESGGLLQAAVTRRVPESGARLPRRAVCLSERVSPQSANLNLAFSGDGAGATTVEGQLHGAPLRNVSYPMLVLSALEGCGGVLKRSSHLAHHPLDLPSAGTGLVREIPRERFNGAVLDQRPRTVWLLSDGRPVPDACCAVRLV</sequence>
<name>A0A6A4WFJ1_AMPAM</name>
<reference evidence="2 3" key="1">
    <citation type="submission" date="2019-07" db="EMBL/GenBank/DDBJ databases">
        <title>Draft genome assembly of a fouling barnacle, Amphibalanus amphitrite (Darwin, 1854): The first reference genome for Thecostraca.</title>
        <authorList>
            <person name="Kim W."/>
        </authorList>
    </citation>
    <scope>NUCLEOTIDE SEQUENCE [LARGE SCALE GENOMIC DNA]</scope>
    <source>
        <strain evidence="2">SNU_AA5</strain>
        <tissue evidence="2">Soma without cirri and trophi</tissue>
    </source>
</reference>
<protein>
    <submittedName>
        <fullName evidence="2">Uncharacterized protein</fullName>
    </submittedName>
</protein>
<proteinExistence type="predicted"/>
<feature type="transmembrane region" description="Helical" evidence="1">
    <location>
        <begin position="6"/>
        <end position="28"/>
    </location>
</feature>
<accession>A0A6A4WFJ1</accession>
<dbReference type="Proteomes" id="UP000440578">
    <property type="component" value="Unassembled WGS sequence"/>
</dbReference>
<dbReference type="EMBL" id="VIIS01001237">
    <property type="protein sequence ID" value="KAF0300731.1"/>
    <property type="molecule type" value="Genomic_DNA"/>
</dbReference>
<dbReference type="AlphaFoldDB" id="A0A6A4WFJ1"/>
<evidence type="ECO:0000313" key="3">
    <source>
        <dbReference type="Proteomes" id="UP000440578"/>
    </source>
</evidence>
<gene>
    <name evidence="2" type="ORF">FJT64_003246</name>
</gene>
<evidence type="ECO:0000313" key="2">
    <source>
        <dbReference type="EMBL" id="KAF0300731.1"/>
    </source>
</evidence>
<evidence type="ECO:0000256" key="1">
    <source>
        <dbReference type="SAM" id="Phobius"/>
    </source>
</evidence>